<dbReference type="PRINTS" id="PR01438">
    <property type="entry name" value="UNVRSLSTRESS"/>
</dbReference>
<gene>
    <name evidence="3" type="ORF">GJR99_03770</name>
</gene>
<dbReference type="RefSeq" id="WP_151109417.1">
    <property type="nucleotide sequence ID" value="NZ_WKJQ01000001.1"/>
</dbReference>
<dbReference type="AlphaFoldDB" id="A0A6A8G5Z6"/>
<proteinExistence type="inferred from homology"/>
<accession>A0A6A8G5Z6</accession>
<keyword evidence="4" id="KW-1185">Reference proteome</keyword>
<evidence type="ECO:0000313" key="4">
    <source>
        <dbReference type="Proteomes" id="UP000443423"/>
    </source>
</evidence>
<dbReference type="InterPro" id="IPR014729">
    <property type="entry name" value="Rossmann-like_a/b/a_fold"/>
</dbReference>
<dbReference type="InterPro" id="IPR006016">
    <property type="entry name" value="UspA"/>
</dbReference>
<comment type="caution">
    <text evidence="3">The sequence shown here is derived from an EMBL/GenBank/DDBJ whole genome shotgun (WGS) entry which is preliminary data.</text>
</comment>
<dbReference type="PANTHER" id="PTHR46268">
    <property type="entry name" value="STRESS RESPONSE PROTEIN NHAX"/>
    <property type="match status" value="1"/>
</dbReference>
<dbReference type="CDD" id="cd00293">
    <property type="entry name" value="USP-like"/>
    <property type="match status" value="1"/>
</dbReference>
<dbReference type="SUPFAM" id="SSF52402">
    <property type="entry name" value="Adenine nucleotide alpha hydrolases-like"/>
    <property type="match status" value="1"/>
</dbReference>
<dbReference type="Gene3D" id="3.40.50.620">
    <property type="entry name" value="HUPs"/>
    <property type="match status" value="1"/>
</dbReference>
<feature type="domain" description="UspA" evidence="2">
    <location>
        <begin position="1"/>
        <end position="139"/>
    </location>
</feature>
<reference evidence="3 4" key="1">
    <citation type="submission" date="2019-11" db="EMBL/GenBank/DDBJ databases">
        <title>Whole genome sequence of Haloferax sp. MBLA0078.</title>
        <authorList>
            <person name="Seo M.-J."/>
            <person name="Cho E.-S."/>
        </authorList>
    </citation>
    <scope>NUCLEOTIDE SEQUENCE [LARGE SCALE GENOMIC DNA]</scope>
    <source>
        <strain evidence="3 4">MBLA0078</strain>
    </source>
</reference>
<dbReference type="Pfam" id="PF00582">
    <property type="entry name" value="Usp"/>
    <property type="match status" value="1"/>
</dbReference>
<organism evidence="3 4">
    <name type="scientific">Haloferax marinum</name>
    <dbReference type="NCBI Taxonomy" id="2666143"/>
    <lineage>
        <taxon>Archaea</taxon>
        <taxon>Methanobacteriati</taxon>
        <taxon>Methanobacteriota</taxon>
        <taxon>Stenosarchaea group</taxon>
        <taxon>Halobacteria</taxon>
        <taxon>Halobacteriales</taxon>
        <taxon>Haloferacaceae</taxon>
        <taxon>Haloferax</taxon>
    </lineage>
</organism>
<dbReference type="EMBL" id="WKJQ01000001">
    <property type="protein sequence ID" value="MRW95693.1"/>
    <property type="molecule type" value="Genomic_DNA"/>
</dbReference>
<comment type="similarity">
    <text evidence="1">Belongs to the universal stress protein A family.</text>
</comment>
<dbReference type="OrthoDB" id="105697at2157"/>
<dbReference type="Proteomes" id="UP000443423">
    <property type="component" value="Unassembled WGS sequence"/>
</dbReference>
<name>A0A6A8G5Z6_9EURY</name>
<dbReference type="PANTHER" id="PTHR46268:SF6">
    <property type="entry name" value="UNIVERSAL STRESS PROTEIN UP12"/>
    <property type="match status" value="1"/>
</dbReference>
<sequence>MYEDILIPTDGSVGTGRATEHALELAGPDSTIHVLSVVDQRVYLAAGGDQQDAVIQSLRDDAIDAVEECAEECKGKCETTTAVREGVPHRVILEYADEHGIDVVVMGTHGRTGRDKLTSLGSVTERVVENAKRPVLVVHIDD</sequence>
<protein>
    <submittedName>
        <fullName evidence="3">Universal stress protein</fullName>
    </submittedName>
</protein>
<evidence type="ECO:0000259" key="2">
    <source>
        <dbReference type="Pfam" id="PF00582"/>
    </source>
</evidence>
<evidence type="ECO:0000256" key="1">
    <source>
        <dbReference type="ARBA" id="ARBA00008791"/>
    </source>
</evidence>
<dbReference type="InterPro" id="IPR006015">
    <property type="entry name" value="Universal_stress_UspA"/>
</dbReference>
<evidence type="ECO:0000313" key="3">
    <source>
        <dbReference type="EMBL" id="MRW95693.1"/>
    </source>
</evidence>